<proteinExistence type="predicted"/>
<organism evidence="2 3">
    <name type="scientific">Bifidobacterium oedipodis</name>
    <dbReference type="NCBI Taxonomy" id="2675322"/>
    <lineage>
        <taxon>Bacteria</taxon>
        <taxon>Bacillati</taxon>
        <taxon>Actinomycetota</taxon>
        <taxon>Actinomycetes</taxon>
        <taxon>Bifidobacteriales</taxon>
        <taxon>Bifidobacteriaceae</taxon>
        <taxon>Bifidobacterium</taxon>
    </lineage>
</organism>
<dbReference type="RefSeq" id="WP_169172789.1">
    <property type="nucleotide sequence ID" value="NZ_JAAIII010000006.1"/>
</dbReference>
<dbReference type="PANTHER" id="PTHR33295:SF7">
    <property type="entry name" value="ATPASE"/>
    <property type="match status" value="1"/>
</dbReference>
<dbReference type="Gene3D" id="3.40.50.300">
    <property type="entry name" value="P-loop containing nucleotide triphosphate hydrolases"/>
    <property type="match status" value="1"/>
</dbReference>
<accession>A0A7Y0EQW1</accession>
<dbReference type="Pfam" id="PF13173">
    <property type="entry name" value="AAA_14"/>
    <property type="match status" value="1"/>
</dbReference>
<dbReference type="EMBL" id="JAAIII010000006">
    <property type="protein sequence ID" value="NMM94778.1"/>
    <property type="molecule type" value="Genomic_DNA"/>
</dbReference>
<dbReference type="SMART" id="SM00382">
    <property type="entry name" value="AAA"/>
    <property type="match status" value="1"/>
</dbReference>
<reference evidence="2 3" key="1">
    <citation type="submission" date="2020-02" db="EMBL/GenBank/DDBJ databases">
        <title>Characterization of phylogenetic diversity of novel bifidobacterial species isolated in Czech ZOOs.</title>
        <authorList>
            <person name="Lugli G.A."/>
            <person name="Vera N.B."/>
            <person name="Ventura M."/>
        </authorList>
    </citation>
    <scope>NUCLEOTIDE SEQUENCE [LARGE SCALE GENOMIC DNA]</scope>
    <source>
        <strain evidence="2 3">DSM 109957</strain>
    </source>
</reference>
<protein>
    <submittedName>
        <fullName evidence="2">ATPase</fullName>
    </submittedName>
</protein>
<comment type="caution">
    <text evidence="2">The sequence shown here is derived from an EMBL/GenBank/DDBJ whole genome shotgun (WGS) entry which is preliminary data.</text>
</comment>
<dbReference type="InterPro" id="IPR003593">
    <property type="entry name" value="AAA+_ATPase"/>
</dbReference>
<dbReference type="Pfam" id="PF13635">
    <property type="entry name" value="DUF4143"/>
    <property type="match status" value="1"/>
</dbReference>
<gene>
    <name evidence="2" type="ORF">G1C95_1966</name>
</gene>
<feature type="domain" description="AAA+ ATPase" evidence="1">
    <location>
        <begin position="17"/>
        <end position="146"/>
    </location>
</feature>
<dbReference type="SUPFAM" id="SSF52540">
    <property type="entry name" value="P-loop containing nucleoside triphosphate hydrolases"/>
    <property type="match status" value="1"/>
</dbReference>
<dbReference type="AlphaFoldDB" id="A0A7Y0EQW1"/>
<dbReference type="InterPro" id="IPR027417">
    <property type="entry name" value="P-loop_NTPase"/>
</dbReference>
<dbReference type="InterPro" id="IPR025420">
    <property type="entry name" value="DUF4143"/>
</dbReference>
<dbReference type="PANTHER" id="PTHR33295">
    <property type="entry name" value="ATPASE"/>
    <property type="match status" value="1"/>
</dbReference>
<keyword evidence="3" id="KW-1185">Reference proteome</keyword>
<name>A0A7Y0EQW1_9BIFI</name>
<evidence type="ECO:0000259" key="1">
    <source>
        <dbReference type="SMART" id="SM00382"/>
    </source>
</evidence>
<dbReference type="InterPro" id="IPR041682">
    <property type="entry name" value="AAA_14"/>
</dbReference>
<dbReference type="Proteomes" id="UP000532194">
    <property type="component" value="Unassembled WGS sequence"/>
</dbReference>
<evidence type="ECO:0000313" key="2">
    <source>
        <dbReference type="EMBL" id="NMM94778.1"/>
    </source>
</evidence>
<evidence type="ECO:0000313" key="3">
    <source>
        <dbReference type="Proteomes" id="UP000532194"/>
    </source>
</evidence>
<sequence length="437" mass="48089">MKRAIMDTLIAWESRKRRKPLLVYGARQVGKTHVLKAFGQEHCESCVYIDLERDGRARAVFEADPHADLNPQSLLRRLSAVTGETINPDSTLLVLDEIQASNRALASLKYFAEDMPQLRIIGAGSLLGVAVRRKGFTMPVGKVQTLTMHPMTFPEFLDALGEGGYVDDIRECFATGAACYAHEHLMERLWSYMLVGGMPEAVEVFAEDGDYDAVAEVQQDIRDLYAGDMAKYATPAETAKIRDVWESVPAQLAKENHKFQYKAVRSGGRASVYGDAIAWLLSAGLISRCVNVNSGRMPLKQHEDLASFKVYMADTGLLAQADGLNAQVMFDAALRRNLDLGGLGENLVAQMLSANGVPLRYWTSSSTAEVDFVVERAGMVAGVPVEVKTSEHVRSRSLASYRGKYEPTEAIRISAKNFGIDNGIRSIPLYAAFCIQP</sequence>